<name>A5BTW8_VITVI</name>
<proteinExistence type="predicted"/>
<dbReference type="AlphaFoldDB" id="A5BTW8"/>
<gene>
    <name evidence="2" type="ORF">VITISV_008474</name>
</gene>
<organism evidence="2">
    <name type="scientific">Vitis vinifera</name>
    <name type="common">Grape</name>
    <dbReference type="NCBI Taxonomy" id="29760"/>
    <lineage>
        <taxon>Eukaryota</taxon>
        <taxon>Viridiplantae</taxon>
        <taxon>Streptophyta</taxon>
        <taxon>Embryophyta</taxon>
        <taxon>Tracheophyta</taxon>
        <taxon>Spermatophyta</taxon>
        <taxon>Magnoliopsida</taxon>
        <taxon>eudicotyledons</taxon>
        <taxon>Gunneridae</taxon>
        <taxon>Pentapetalae</taxon>
        <taxon>rosids</taxon>
        <taxon>Vitales</taxon>
        <taxon>Vitaceae</taxon>
        <taxon>Viteae</taxon>
        <taxon>Vitis</taxon>
    </lineage>
</organism>
<evidence type="ECO:0000313" key="2">
    <source>
        <dbReference type="EMBL" id="CAN83586.1"/>
    </source>
</evidence>
<feature type="compositionally biased region" description="Basic residues" evidence="1">
    <location>
        <begin position="71"/>
        <end position="102"/>
    </location>
</feature>
<protein>
    <submittedName>
        <fullName evidence="2">Uncharacterized protein</fullName>
    </submittedName>
</protein>
<sequence>MAKTIPQHKLRFNLEFVANSDWNHATQPNHCWLPSRLGVTPRLASFFTNAVGKAVIFGRQSRIFVDGERPKKQRNRRGRNRNRSKKRDYQKRKRHNLPRRLRSTPESERSLSSLSQ</sequence>
<evidence type="ECO:0000256" key="1">
    <source>
        <dbReference type="SAM" id="MobiDB-lite"/>
    </source>
</evidence>
<reference evidence="2" key="1">
    <citation type="journal article" date="2007" name="PLoS ONE">
        <title>The first genome sequence of an elite grapevine cultivar (Pinot noir Vitis vinifera L.): coping with a highly heterozygous genome.</title>
        <authorList>
            <person name="Velasco R."/>
            <person name="Zharkikh A."/>
            <person name="Troggio M."/>
            <person name="Cartwright D.A."/>
            <person name="Cestaro A."/>
            <person name="Pruss D."/>
            <person name="Pindo M."/>
            <person name="FitzGerald L.M."/>
            <person name="Vezzulli S."/>
            <person name="Reid J."/>
            <person name="Malacarne G."/>
            <person name="Iliev D."/>
            <person name="Coppola G."/>
            <person name="Wardell B."/>
            <person name="Micheletti D."/>
            <person name="Macalma T."/>
            <person name="Facci M."/>
            <person name="Mitchell J.T."/>
            <person name="Perazzolli M."/>
            <person name="Eldredge G."/>
            <person name="Gatto P."/>
            <person name="Oyzerski R."/>
            <person name="Moretto M."/>
            <person name="Gutin N."/>
            <person name="Stefanini M."/>
            <person name="Chen Y."/>
            <person name="Segala C."/>
            <person name="Davenport C."/>
            <person name="Dematte L."/>
            <person name="Mraz A."/>
            <person name="Battilana J."/>
            <person name="Stormo K."/>
            <person name="Costa F."/>
            <person name="Tao Q."/>
            <person name="Si-Ammour A."/>
            <person name="Harkins T."/>
            <person name="Lackey A."/>
            <person name="Perbost C."/>
            <person name="Taillon B."/>
            <person name="Stella A."/>
            <person name="Solovyev V."/>
            <person name="Fawcett J.A."/>
            <person name="Sterck L."/>
            <person name="Vandepoele K."/>
            <person name="Grando S.M."/>
            <person name="Toppo S."/>
            <person name="Moser C."/>
            <person name="Lanchbury J."/>
            <person name="Bogden R."/>
            <person name="Skolnick M."/>
            <person name="Sgaramella V."/>
            <person name="Bhatnagar S.K."/>
            <person name="Fontana P."/>
            <person name="Gutin A."/>
            <person name="Van de Peer Y."/>
            <person name="Salamini F."/>
            <person name="Viola R."/>
        </authorList>
    </citation>
    <scope>NUCLEOTIDE SEQUENCE</scope>
</reference>
<feature type="region of interest" description="Disordered" evidence="1">
    <location>
        <begin position="66"/>
        <end position="116"/>
    </location>
</feature>
<dbReference type="EMBL" id="AM470915">
    <property type="protein sequence ID" value="CAN83586.1"/>
    <property type="molecule type" value="Genomic_DNA"/>
</dbReference>
<accession>A5BTW8</accession>